<organism evidence="1 2">
    <name type="scientific">Lysinibacillus sphaericus OT4b.31</name>
    <dbReference type="NCBI Taxonomy" id="1285586"/>
    <lineage>
        <taxon>Bacteria</taxon>
        <taxon>Bacillati</taxon>
        <taxon>Bacillota</taxon>
        <taxon>Bacilli</taxon>
        <taxon>Bacillales</taxon>
        <taxon>Bacillaceae</taxon>
        <taxon>Lysinibacillus</taxon>
    </lineage>
</organism>
<dbReference type="AlphaFoldDB" id="R7ZDK9"/>
<evidence type="ECO:0000313" key="1">
    <source>
        <dbReference type="EMBL" id="EON72183.1"/>
    </source>
</evidence>
<protein>
    <submittedName>
        <fullName evidence="1">Uncharacterized protein</fullName>
    </submittedName>
</protein>
<sequence length="163" mass="19557">MEDKRYVMNCNYDKGHKAYKYSIIDNHSDYEDDQWDYKIDIHKYKVDKCRCRKDDKHYHEDKCRCHKEDKCRYEDDKHFSHKDDKGDHRYDNHCKNCVCNQLRKLEPGTLVDVFLSSGVSFCALTFISLDPRNCCAHFLELGETHKPLTIDCQKIDAIRRNHC</sequence>
<gene>
    <name evidence="1" type="ORF">H131_12893</name>
</gene>
<name>R7ZDK9_LYSSH</name>
<reference evidence="1 2" key="1">
    <citation type="submission" date="2013-04" db="EMBL/GenBank/DDBJ databases">
        <title>Draft genome of the heavy metal tolerant bacterium Lysinibacillus sphaericus strain OT4b.31.</title>
        <authorList>
            <person name="Pena-Montenegro T.D."/>
            <person name="Dussan J."/>
        </authorList>
    </citation>
    <scope>NUCLEOTIDE SEQUENCE [LARGE SCALE GENOMIC DNA]</scope>
    <source>
        <strain evidence="1 2">OT4b.31</strain>
    </source>
</reference>
<dbReference type="PATRIC" id="fig|1285586.5.peg.2633"/>
<dbReference type="EMBL" id="AQPX01000019">
    <property type="protein sequence ID" value="EON72183.1"/>
    <property type="molecule type" value="Genomic_DNA"/>
</dbReference>
<proteinExistence type="predicted"/>
<dbReference type="HOGENOM" id="CLU_147334_0_0_9"/>
<dbReference type="Proteomes" id="UP000013911">
    <property type="component" value="Unassembled WGS sequence"/>
</dbReference>
<comment type="caution">
    <text evidence="1">The sequence shown here is derived from an EMBL/GenBank/DDBJ whole genome shotgun (WGS) entry which is preliminary data.</text>
</comment>
<evidence type="ECO:0000313" key="2">
    <source>
        <dbReference type="Proteomes" id="UP000013911"/>
    </source>
</evidence>
<accession>R7ZDK9</accession>